<dbReference type="InterPro" id="IPR009006">
    <property type="entry name" value="Ala_racemase/Decarboxylase_C"/>
</dbReference>
<dbReference type="InterPro" id="IPR000183">
    <property type="entry name" value="Orn/DAP/Arg_de-COase"/>
</dbReference>
<sequence length="514" mass="54458">MGLGDRPGDAVGTASAEAHTAGPTSQPGPTTNPVGPLPVGGTDVAGGAEPPGRTRTGDARAGTEPTALTPAGNDRPPHCAPPMPALTDAVERRLLADPLLLRDIAEAVGGPFHVLFPERVARNISAFQQSFRAAGVDGFIYFGKKANKAGCVVRTCAEAGAGVDVASTGELTAALGQGVRGEDLMVTGPAKSDELLWLAARHRALIAIDAIDELDRLTALDLRARVLLRILPEGVTSRFGLDRMELKQSIQAIGAGSSITLSGFSFHLSGYDAVARAEQAAVLVGHCRRARAGGHPADIISIGGGFGVDYLDAESWALFREGLSDRWFHGSAPADDYYPYHFPTPGAAMLDAVLAHNGLAELLRENAIRLAVEPGRALLDRAGSSVFGVQGVKARTAQDDPYDIVTVDGTSLSLSEQWFGSEYLPDPMLWPARSGRPTPTCVGAATCLESDLLSRRRIPLPRRARIGDLLVYPNTAGYQMDSNESPFHELPLPPKVVVREHADRLRWTLDATSR</sequence>
<dbReference type="EC" id="5.1.1.1" evidence="5"/>
<comment type="cofactor">
    <cofactor evidence="1">
        <name>pyridoxal 5'-phosphate</name>
        <dbReference type="ChEBI" id="CHEBI:597326"/>
    </cofactor>
</comment>
<evidence type="ECO:0000313" key="6">
    <source>
        <dbReference type="Proteomes" id="UP001595844"/>
    </source>
</evidence>
<comment type="caution">
    <text evidence="5">The sequence shown here is derived from an EMBL/GenBank/DDBJ whole genome shotgun (WGS) entry which is preliminary data.</text>
</comment>
<dbReference type="PANTHER" id="PTHR43727">
    <property type="entry name" value="DIAMINOPIMELATE DECARBOXYLASE"/>
    <property type="match status" value="1"/>
</dbReference>
<dbReference type="PRINTS" id="PR01179">
    <property type="entry name" value="ODADCRBXLASE"/>
</dbReference>
<reference evidence="6" key="1">
    <citation type="journal article" date="2019" name="Int. J. Syst. Evol. Microbiol.">
        <title>The Global Catalogue of Microorganisms (GCM) 10K type strain sequencing project: providing services to taxonomists for standard genome sequencing and annotation.</title>
        <authorList>
            <consortium name="The Broad Institute Genomics Platform"/>
            <consortium name="The Broad Institute Genome Sequencing Center for Infectious Disease"/>
            <person name="Wu L."/>
            <person name="Ma J."/>
        </authorList>
    </citation>
    <scope>NUCLEOTIDE SEQUENCE [LARGE SCALE GENOMIC DNA]</scope>
    <source>
        <strain evidence="6">IBRC-M 10490</strain>
    </source>
</reference>
<dbReference type="RefSeq" id="WP_378562512.1">
    <property type="nucleotide sequence ID" value="NZ_JBHSDL010000014.1"/>
</dbReference>
<dbReference type="Gene3D" id="2.40.37.10">
    <property type="entry name" value="Lyase, Ornithine Decarboxylase, Chain A, domain 1"/>
    <property type="match status" value="1"/>
</dbReference>
<evidence type="ECO:0000256" key="1">
    <source>
        <dbReference type="ARBA" id="ARBA00001933"/>
    </source>
</evidence>
<dbReference type="SUPFAM" id="SSF51419">
    <property type="entry name" value="PLP-binding barrel"/>
    <property type="match status" value="1"/>
</dbReference>
<feature type="compositionally biased region" description="Polar residues" evidence="3">
    <location>
        <begin position="22"/>
        <end position="33"/>
    </location>
</feature>
<keyword evidence="2" id="KW-0663">Pyridoxal phosphate</keyword>
<dbReference type="InterPro" id="IPR022644">
    <property type="entry name" value="De-COase2_N"/>
</dbReference>
<dbReference type="GO" id="GO:0008784">
    <property type="term" value="F:alanine racemase activity"/>
    <property type="evidence" value="ECO:0007669"/>
    <property type="project" value="UniProtKB-EC"/>
</dbReference>
<organism evidence="5 6">
    <name type="scientific">Nocardia halotolerans</name>
    <dbReference type="NCBI Taxonomy" id="1755878"/>
    <lineage>
        <taxon>Bacteria</taxon>
        <taxon>Bacillati</taxon>
        <taxon>Actinomycetota</taxon>
        <taxon>Actinomycetes</taxon>
        <taxon>Mycobacteriales</taxon>
        <taxon>Nocardiaceae</taxon>
        <taxon>Nocardia</taxon>
    </lineage>
</organism>
<protein>
    <submittedName>
        <fullName evidence="5">Alanine racemase</fullName>
        <ecNumber evidence="5">5.1.1.1</ecNumber>
    </submittedName>
</protein>
<evidence type="ECO:0000313" key="5">
    <source>
        <dbReference type="EMBL" id="MFC4375574.1"/>
    </source>
</evidence>
<dbReference type="Pfam" id="PF02784">
    <property type="entry name" value="Orn_Arg_deC_N"/>
    <property type="match status" value="1"/>
</dbReference>
<dbReference type="SUPFAM" id="SSF50621">
    <property type="entry name" value="Alanine racemase C-terminal domain-like"/>
    <property type="match status" value="1"/>
</dbReference>
<dbReference type="EMBL" id="JBHSDL010000014">
    <property type="protein sequence ID" value="MFC4375574.1"/>
    <property type="molecule type" value="Genomic_DNA"/>
</dbReference>
<dbReference type="Gene3D" id="3.20.20.10">
    <property type="entry name" value="Alanine racemase"/>
    <property type="match status" value="1"/>
</dbReference>
<gene>
    <name evidence="5" type="ORF">ACFO5K_15845</name>
</gene>
<dbReference type="PANTHER" id="PTHR43727:SF2">
    <property type="entry name" value="GROUP IV DECARBOXYLASE"/>
    <property type="match status" value="1"/>
</dbReference>
<dbReference type="Proteomes" id="UP001595844">
    <property type="component" value="Unassembled WGS sequence"/>
</dbReference>
<name>A0ABV8VJ74_9NOCA</name>
<accession>A0ABV8VJ74</accession>
<proteinExistence type="predicted"/>
<evidence type="ECO:0000256" key="3">
    <source>
        <dbReference type="SAM" id="MobiDB-lite"/>
    </source>
</evidence>
<feature type="region of interest" description="Disordered" evidence="3">
    <location>
        <begin position="1"/>
        <end position="80"/>
    </location>
</feature>
<feature type="domain" description="Orn/DAP/Arg decarboxylase 2 N-terminal" evidence="4">
    <location>
        <begin position="120"/>
        <end position="315"/>
    </location>
</feature>
<evidence type="ECO:0000256" key="2">
    <source>
        <dbReference type="ARBA" id="ARBA00022898"/>
    </source>
</evidence>
<evidence type="ECO:0000259" key="4">
    <source>
        <dbReference type="Pfam" id="PF02784"/>
    </source>
</evidence>
<keyword evidence="5" id="KW-0413">Isomerase</keyword>
<keyword evidence="6" id="KW-1185">Reference proteome</keyword>
<dbReference type="InterPro" id="IPR029066">
    <property type="entry name" value="PLP-binding_barrel"/>
</dbReference>